<dbReference type="AlphaFoldDB" id="A0AAN6QBL0"/>
<gene>
    <name evidence="2" type="ORF">N656DRAFT_849637</name>
</gene>
<protein>
    <recommendedName>
        <fullName evidence="4">Extracellular membrane protein CFEM domain-containing protein</fullName>
    </recommendedName>
</protein>
<proteinExistence type="predicted"/>
<feature type="signal peptide" evidence="1">
    <location>
        <begin position="1"/>
        <end position="18"/>
    </location>
</feature>
<evidence type="ECO:0000313" key="2">
    <source>
        <dbReference type="EMBL" id="KAK4107205.1"/>
    </source>
</evidence>
<sequence length="90" mass="9968">MRVLPILLSLGLFGGAIAQQCAGSWYLEPDDCICMRSTDGALLKAQTLACCKSMGYRTYDNICAVDRDQRQNFKDCCKGLKQESVIGHCR</sequence>
<name>A0AAN6QBL0_9PEZI</name>
<feature type="chain" id="PRO_5042951734" description="Extracellular membrane protein CFEM domain-containing protein" evidence="1">
    <location>
        <begin position="19"/>
        <end position="90"/>
    </location>
</feature>
<keyword evidence="3" id="KW-1185">Reference proteome</keyword>
<evidence type="ECO:0000256" key="1">
    <source>
        <dbReference type="SAM" id="SignalP"/>
    </source>
</evidence>
<comment type="caution">
    <text evidence="2">The sequence shown here is derived from an EMBL/GenBank/DDBJ whole genome shotgun (WGS) entry which is preliminary data.</text>
</comment>
<evidence type="ECO:0008006" key="4">
    <source>
        <dbReference type="Google" id="ProtNLM"/>
    </source>
</evidence>
<dbReference type="RefSeq" id="XP_064664775.1">
    <property type="nucleotide sequence ID" value="XM_064819359.1"/>
</dbReference>
<dbReference type="GeneID" id="89943485"/>
<keyword evidence="1" id="KW-0732">Signal</keyword>
<reference evidence="2" key="2">
    <citation type="submission" date="2023-05" db="EMBL/GenBank/DDBJ databases">
        <authorList>
            <consortium name="Lawrence Berkeley National Laboratory"/>
            <person name="Steindorff A."/>
            <person name="Hensen N."/>
            <person name="Bonometti L."/>
            <person name="Westerberg I."/>
            <person name="Brannstrom I.O."/>
            <person name="Guillou S."/>
            <person name="Cros-Aarteil S."/>
            <person name="Calhoun S."/>
            <person name="Haridas S."/>
            <person name="Kuo A."/>
            <person name="Mondo S."/>
            <person name="Pangilinan J."/>
            <person name="Riley R."/>
            <person name="Labutti K."/>
            <person name="Andreopoulos B."/>
            <person name="Lipzen A."/>
            <person name="Chen C."/>
            <person name="Yanf M."/>
            <person name="Daum C."/>
            <person name="Ng V."/>
            <person name="Clum A."/>
            <person name="Ohm R."/>
            <person name="Martin F."/>
            <person name="Silar P."/>
            <person name="Natvig D."/>
            <person name="Lalanne C."/>
            <person name="Gautier V."/>
            <person name="Ament-Velasquez S.L."/>
            <person name="Kruys A."/>
            <person name="Hutchinson M.I."/>
            <person name="Powell A.J."/>
            <person name="Barry K."/>
            <person name="Miller A.N."/>
            <person name="Grigoriev I.V."/>
            <person name="Debuchy R."/>
            <person name="Gladieux P."/>
            <person name="Thoren M.H."/>
            <person name="Johannesson H."/>
        </authorList>
    </citation>
    <scope>NUCLEOTIDE SEQUENCE</scope>
    <source>
        <strain evidence="2">CBS 508.74</strain>
    </source>
</reference>
<organism evidence="2 3">
    <name type="scientific">Canariomyces notabilis</name>
    <dbReference type="NCBI Taxonomy" id="2074819"/>
    <lineage>
        <taxon>Eukaryota</taxon>
        <taxon>Fungi</taxon>
        <taxon>Dikarya</taxon>
        <taxon>Ascomycota</taxon>
        <taxon>Pezizomycotina</taxon>
        <taxon>Sordariomycetes</taxon>
        <taxon>Sordariomycetidae</taxon>
        <taxon>Sordariales</taxon>
        <taxon>Chaetomiaceae</taxon>
        <taxon>Canariomyces</taxon>
    </lineage>
</organism>
<reference evidence="2" key="1">
    <citation type="journal article" date="2023" name="Mol. Phylogenet. Evol.">
        <title>Genome-scale phylogeny and comparative genomics of the fungal order Sordariales.</title>
        <authorList>
            <person name="Hensen N."/>
            <person name="Bonometti L."/>
            <person name="Westerberg I."/>
            <person name="Brannstrom I.O."/>
            <person name="Guillou S."/>
            <person name="Cros-Aarteil S."/>
            <person name="Calhoun S."/>
            <person name="Haridas S."/>
            <person name="Kuo A."/>
            <person name="Mondo S."/>
            <person name="Pangilinan J."/>
            <person name="Riley R."/>
            <person name="LaButti K."/>
            <person name="Andreopoulos B."/>
            <person name="Lipzen A."/>
            <person name="Chen C."/>
            <person name="Yan M."/>
            <person name="Daum C."/>
            <person name="Ng V."/>
            <person name="Clum A."/>
            <person name="Steindorff A."/>
            <person name="Ohm R.A."/>
            <person name="Martin F."/>
            <person name="Silar P."/>
            <person name="Natvig D.O."/>
            <person name="Lalanne C."/>
            <person name="Gautier V."/>
            <person name="Ament-Velasquez S.L."/>
            <person name="Kruys A."/>
            <person name="Hutchinson M.I."/>
            <person name="Powell A.J."/>
            <person name="Barry K."/>
            <person name="Miller A.N."/>
            <person name="Grigoriev I.V."/>
            <person name="Debuchy R."/>
            <person name="Gladieux P."/>
            <person name="Hiltunen Thoren M."/>
            <person name="Johannesson H."/>
        </authorList>
    </citation>
    <scope>NUCLEOTIDE SEQUENCE</scope>
    <source>
        <strain evidence="2">CBS 508.74</strain>
    </source>
</reference>
<dbReference type="EMBL" id="MU853379">
    <property type="protein sequence ID" value="KAK4107205.1"/>
    <property type="molecule type" value="Genomic_DNA"/>
</dbReference>
<dbReference type="Proteomes" id="UP001302812">
    <property type="component" value="Unassembled WGS sequence"/>
</dbReference>
<evidence type="ECO:0000313" key="3">
    <source>
        <dbReference type="Proteomes" id="UP001302812"/>
    </source>
</evidence>
<accession>A0AAN6QBL0</accession>